<dbReference type="PANTHER" id="PTHR43736">
    <property type="entry name" value="ADP-RIBOSE PYROPHOSPHATASE"/>
    <property type="match status" value="1"/>
</dbReference>
<dbReference type="InterPro" id="IPR000086">
    <property type="entry name" value="NUDIX_hydrolase_dom"/>
</dbReference>
<dbReference type="Proteomes" id="UP000650467">
    <property type="component" value="Unassembled WGS sequence"/>
</dbReference>
<protein>
    <recommendedName>
        <fullName evidence="3">Nudix hydrolase domain-containing protein</fullName>
    </recommendedName>
</protein>
<keyword evidence="2" id="KW-0732">Signal</keyword>
<dbReference type="EMBL" id="JAEHOC010000004">
    <property type="protein sequence ID" value="KAG2442432.1"/>
    <property type="molecule type" value="Genomic_DNA"/>
</dbReference>
<evidence type="ECO:0000313" key="4">
    <source>
        <dbReference type="EMBL" id="KAG2442432.1"/>
    </source>
</evidence>
<comment type="caution">
    <text evidence="4">The sequence shown here is derived from an EMBL/GenBank/DDBJ whole genome shotgun (WGS) entry which is preliminary data.</text>
</comment>
<dbReference type="InterPro" id="IPR020476">
    <property type="entry name" value="Nudix_hydrolase"/>
</dbReference>
<evidence type="ECO:0000256" key="1">
    <source>
        <dbReference type="ARBA" id="ARBA00022801"/>
    </source>
</evidence>
<sequence length="218" mass="23007">MKEIIFAIGGALLGGLLAGKVGKKKNEVAPATKKEAAPASKGYTYQWPRPAMTVDAIIVSQPTPASPAQLLLIRRKFDPFKDSWALPGGFVDAGEGLDVAAARELQEETSVDPASVSMTQVGAFADPGRDPRGWTVTVAYAALVPSTELGVKAADDAKDARWFDVSALPQLAFDHKLVVRSSLRHLAKQPAAQAIDGLPTLLRAAAAKLDGPWKAEGK</sequence>
<dbReference type="OrthoDB" id="447842at2759"/>
<reference evidence="4" key="1">
    <citation type="journal article" date="2020" name="bioRxiv">
        <title>Comparative genomics of Chlamydomonas.</title>
        <authorList>
            <person name="Craig R.J."/>
            <person name="Hasan A.R."/>
            <person name="Ness R.W."/>
            <person name="Keightley P.D."/>
        </authorList>
    </citation>
    <scope>NUCLEOTIDE SEQUENCE</scope>
    <source>
        <strain evidence="4">SAG 7.73</strain>
    </source>
</reference>
<keyword evidence="5" id="KW-1185">Reference proteome</keyword>
<gene>
    <name evidence="4" type="ORF">HXX76_002518</name>
</gene>
<organism evidence="4 5">
    <name type="scientific">Chlamydomonas incerta</name>
    <dbReference type="NCBI Taxonomy" id="51695"/>
    <lineage>
        <taxon>Eukaryota</taxon>
        <taxon>Viridiplantae</taxon>
        <taxon>Chlorophyta</taxon>
        <taxon>core chlorophytes</taxon>
        <taxon>Chlorophyceae</taxon>
        <taxon>CS clade</taxon>
        <taxon>Chlamydomonadales</taxon>
        <taxon>Chlamydomonadaceae</taxon>
        <taxon>Chlamydomonas</taxon>
    </lineage>
</organism>
<dbReference type="Gene3D" id="3.90.79.10">
    <property type="entry name" value="Nucleoside Triphosphate Pyrophosphohydrolase"/>
    <property type="match status" value="1"/>
</dbReference>
<evidence type="ECO:0000313" key="5">
    <source>
        <dbReference type="Proteomes" id="UP000650467"/>
    </source>
</evidence>
<evidence type="ECO:0000259" key="3">
    <source>
        <dbReference type="PROSITE" id="PS51462"/>
    </source>
</evidence>
<dbReference type="PRINTS" id="PR00502">
    <property type="entry name" value="NUDIXFAMILY"/>
</dbReference>
<name>A0A835TBH6_CHLIN</name>
<feature type="chain" id="PRO_5032802926" description="Nudix hydrolase domain-containing protein" evidence="2">
    <location>
        <begin position="19"/>
        <end position="218"/>
    </location>
</feature>
<dbReference type="AlphaFoldDB" id="A0A835TBH6"/>
<proteinExistence type="predicted"/>
<accession>A0A835TBH6</accession>
<keyword evidence="1" id="KW-0378">Hydrolase</keyword>
<feature type="signal peptide" evidence="2">
    <location>
        <begin position="1"/>
        <end position="18"/>
    </location>
</feature>
<dbReference type="SUPFAM" id="SSF55811">
    <property type="entry name" value="Nudix"/>
    <property type="match status" value="1"/>
</dbReference>
<dbReference type="InterPro" id="IPR015797">
    <property type="entry name" value="NUDIX_hydrolase-like_dom_sf"/>
</dbReference>
<dbReference type="PANTHER" id="PTHR43736:SF5">
    <property type="entry name" value="NUDIX HYDROLASE DOMAIN-CONTAINING PROTEIN"/>
    <property type="match status" value="1"/>
</dbReference>
<feature type="domain" description="Nudix hydrolase" evidence="3">
    <location>
        <begin position="47"/>
        <end position="185"/>
    </location>
</feature>
<dbReference type="PROSITE" id="PS51462">
    <property type="entry name" value="NUDIX"/>
    <property type="match status" value="1"/>
</dbReference>
<evidence type="ECO:0000256" key="2">
    <source>
        <dbReference type="SAM" id="SignalP"/>
    </source>
</evidence>
<dbReference type="CDD" id="cd18873">
    <property type="entry name" value="NUDIX_NadM_like"/>
    <property type="match status" value="1"/>
</dbReference>
<dbReference type="GO" id="GO:0016787">
    <property type="term" value="F:hydrolase activity"/>
    <property type="evidence" value="ECO:0007669"/>
    <property type="project" value="UniProtKB-KW"/>
</dbReference>
<dbReference type="Pfam" id="PF00293">
    <property type="entry name" value="NUDIX"/>
    <property type="match status" value="1"/>
</dbReference>